<reference evidence="3 4" key="1">
    <citation type="submission" date="2015-12" db="EMBL/GenBank/DDBJ databases">
        <title>Dictyostelia acquired genes for synthesis and detection of signals that induce cell-type specialization by lateral gene transfer from prokaryotes.</title>
        <authorList>
            <person name="Gloeckner G."/>
            <person name="Schaap P."/>
        </authorList>
    </citation>
    <scope>NUCLEOTIDE SEQUENCE [LARGE SCALE GENOMIC DNA]</scope>
    <source>
        <strain evidence="3 4">TK</strain>
    </source>
</reference>
<dbReference type="OrthoDB" id="4405280at2759"/>
<evidence type="ECO:0000313" key="4">
    <source>
        <dbReference type="Proteomes" id="UP000076078"/>
    </source>
</evidence>
<keyword evidence="1" id="KW-0472">Membrane</keyword>
<accession>A0A151Z6C0</accession>
<evidence type="ECO:0008006" key="5">
    <source>
        <dbReference type="Google" id="ProtNLM"/>
    </source>
</evidence>
<sequence length="386" mass="41307">MKSIIILLVTLISLNLIYSQACVGLSCAVEGGKCTYDVYPQNIFSVSVPGRNDNEMYCQSGYYCNLIDLDNDGYGVCAKLGELGDACPSAYKVDPSEGTTSGYAYPGASGCQMGMVCYEGSSESPYTCQYVQYAMLGEECDSNYQCAYPLECVGEVCQLQNQTQQTLNQCNDDVECPASKFCSYKNSPSTCVDRIAVGGTCSGTECTANAVCTEEGICRAIYSSPVGEVCLSTFETCDISQDIFCNAGICQKIQPDVTSSNCSDPLFAGCGDIEQCTCESDGFTGKCQSMFYATPSQCKTSTLEFLSCLVTNNCGTVFNGVYNPIAPDSCAVKYCSANICNMLGDCGQKYVNTCNVDPLLATICSSSSYVTFSIALLFIIAIIYLI</sequence>
<organism evidence="3 4">
    <name type="scientific">Tieghemostelium lacteum</name>
    <name type="common">Slime mold</name>
    <name type="synonym">Dictyostelium lacteum</name>
    <dbReference type="NCBI Taxonomy" id="361077"/>
    <lineage>
        <taxon>Eukaryota</taxon>
        <taxon>Amoebozoa</taxon>
        <taxon>Evosea</taxon>
        <taxon>Eumycetozoa</taxon>
        <taxon>Dictyostelia</taxon>
        <taxon>Dictyosteliales</taxon>
        <taxon>Raperosteliaceae</taxon>
        <taxon>Tieghemostelium</taxon>
    </lineage>
</organism>
<feature type="transmembrane region" description="Helical" evidence="1">
    <location>
        <begin position="367"/>
        <end position="385"/>
    </location>
</feature>
<keyword evidence="1" id="KW-0812">Transmembrane</keyword>
<feature type="chain" id="PRO_5007592953" description="Paramecium surface antigen repeat-containing protein" evidence="2">
    <location>
        <begin position="20"/>
        <end position="386"/>
    </location>
</feature>
<keyword evidence="4" id="KW-1185">Reference proteome</keyword>
<dbReference type="PANTHER" id="PTHR33459:SF7">
    <property type="entry name" value="DD-GDCA PROTEIN"/>
    <property type="match status" value="1"/>
</dbReference>
<dbReference type="PANTHER" id="PTHR33459">
    <property type="entry name" value="DD-GDCA PROTEIN"/>
    <property type="match status" value="1"/>
</dbReference>
<dbReference type="InterPro" id="IPR052326">
    <property type="entry name" value="Diff-Dev_Assoc_Protein"/>
</dbReference>
<protein>
    <recommendedName>
        <fullName evidence="5">Paramecium surface antigen repeat-containing protein</fullName>
    </recommendedName>
</protein>
<dbReference type="OMA" id="CEINSEC"/>
<keyword evidence="1" id="KW-1133">Transmembrane helix</keyword>
<feature type="signal peptide" evidence="2">
    <location>
        <begin position="1"/>
        <end position="19"/>
    </location>
</feature>
<evidence type="ECO:0000256" key="2">
    <source>
        <dbReference type="SAM" id="SignalP"/>
    </source>
</evidence>
<evidence type="ECO:0000256" key="1">
    <source>
        <dbReference type="SAM" id="Phobius"/>
    </source>
</evidence>
<dbReference type="EMBL" id="LODT01000041">
    <property type="protein sequence ID" value="KYQ89477.1"/>
    <property type="molecule type" value="Genomic_DNA"/>
</dbReference>
<gene>
    <name evidence="3" type="ORF">DLAC_10151</name>
</gene>
<dbReference type="AlphaFoldDB" id="A0A151Z6C0"/>
<name>A0A151Z6C0_TIELA</name>
<keyword evidence="2" id="KW-0732">Signal</keyword>
<evidence type="ECO:0000313" key="3">
    <source>
        <dbReference type="EMBL" id="KYQ89477.1"/>
    </source>
</evidence>
<proteinExistence type="predicted"/>
<comment type="caution">
    <text evidence="3">The sequence shown here is derived from an EMBL/GenBank/DDBJ whole genome shotgun (WGS) entry which is preliminary data.</text>
</comment>
<dbReference type="PROSITE" id="PS51257">
    <property type="entry name" value="PROKAR_LIPOPROTEIN"/>
    <property type="match status" value="1"/>
</dbReference>
<dbReference type="InParanoid" id="A0A151Z6C0"/>
<dbReference type="Proteomes" id="UP000076078">
    <property type="component" value="Unassembled WGS sequence"/>
</dbReference>